<accession>A0A1I4BHU1</accession>
<dbReference type="CDD" id="cd01026">
    <property type="entry name" value="TOPRIM_OLD"/>
    <property type="match status" value="1"/>
</dbReference>
<evidence type="ECO:0000313" key="3">
    <source>
        <dbReference type="EMBL" id="SFK67516.1"/>
    </source>
</evidence>
<dbReference type="PANTHER" id="PTHR43581:SF2">
    <property type="entry name" value="EXCINUCLEASE ATPASE SUBUNIT"/>
    <property type="match status" value="1"/>
</dbReference>
<feature type="domain" description="Endonuclease GajA/Old nuclease/RecF-like AAA" evidence="1">
    <location>
        <begin position="1"/>
        <end position="421"/>
    </location>
</feature>
<organism evidence="3 4">
    <name type="scientific">Marinilactibacillus piezotolerans</name>
    <dbReference type="NCBI Taxonomy" id="258723"/>
    <lineage>
        <taxon>Bacteria</taxon>
        <taxon>Bacillati</taxon>
        <taxon>Bacillota</taxon>
        <taxon>Bacilli</taxon>
        <taxon>Lactobacillales</taxon>
        <taxon>Carnobacteriaceae</taxon>
        <taxon>Marinilactibacillus</taxon>
    </lineage>
</organism>
<dbReference type="EMBL" id="FOSJ01000071">
    <property type="protein sequence ID" value="SFK67516.1"/>
    <property type="molecule type" value="Genomic_DNA"/>
</dbReference>
<evidence type="ECO:0000259" key="1">
    <source>
        <dbReference type="Pfam" id="PF13175"/>
    </source>
</evidence>
<reference evidence="4" key="1">
    <citation type="submission" date="2016-10" db="EMBL/GenBank/DDBJ databases">
        <authorList>
            <person name="Varghese N."/>
            <person name="Submissions S."/>
        </authorList>
    </citation>
    <scope>NUCLEOTIDE SEQUENCE [LARGE SCALE GENOMIC DNA]</scope>
    <source>
        <strain evidence="4">DSM 16108</strain>
    </source>
</reference>
<dbReference type="RefSeq" id="WP_091898645.1">
    <property type="nucleotide sequence ID" value="NZ_FOSJ01000071.1"/>
</dbReference>
<name>A0A1I4BHU1_9LACT</name>
<feature type="domain" description="OLD protein-like TOPRIM" evidence="2">
    <location>
        <begin position="475"/>
        <end position="539"/>
    </location>
</feature>
<evidence type="ECO:0000313" key="4">
    <source>
        <dbReference type="Proteomes" id="UP000199589"/>
    </source>
</evidence>
<dbReference type="CDD" id="cd00267">
    <property type="entry name" value="ABC_ATPase"/>
    <property type="match status" value="1"/>
</dbReference>
<dbReference type="InterPro" id="IPR051396">
    <property type="entry name" value="Bact_Antivir_Def_Nuclease"/>
</dbReference>
<dbReference type="Gene3D" id="3.40.50.300">
    <property type="entry name" value="P-loop containing nucleotide triphosphate hydrolases"/>
    <property type="match status" value="1"/>
</dbReference>
<protein>
    <submittedName>
        <fullName evidence="3">AAA ATPase domain-containing protein</fullName>
    </submittedName>
</protein>
<dbReference type="Proteomes" id="UP000199589">
    <property type="component" value="Unassembled WGS sequence"/>
</dbReference>
<dbReference type="PANTHER" id="PTHR43581">
    <property type="entry name" value="ATP/GTP PHOSPHATASE"/>
    <property type="match status" value="1"/>
</dbReference>
<dbReference type="InterPro" id="IPR034139">
    <property type="entry name" value="TOPRIM_OLD"/>
</dbReference>
<dbReference type="InterPro" id="IPR027417">
    <property type="entry name" value="P-loop_NTPase"/>
</dbReference>
<keyword evidence="4" id="KW-1185">Reference proteome</keyword>
<gene>
    <name evidence="3" type="ORF">SAMN04488569_10712</name>
</gene>
<dbReference type="AlphaFoldDB" id="A0A1I4BHU1"/>
<dbReference type="Pfam" id="PF13175">
    <property type="entry name" value="AAA_15"/>
    <property type="match status" value="1"/>
</dbReference>
<dbReference type="InterPro" id="IPR041685">
    <property type="entry name" value="AAA_GajA/Old/RecF-like"/>
</dbReference>
<dbReference type="Pfam" id="PF20469">
    <property type="entry name" value="OLD-like_TOPRIM"/>
    <property type="match status" value="1"/>
</dbReference>
<proteinExistence type="predicted"/>
<dbReference type="OrthoDB" id="308933at2"/>
<dbReference type="SUPFAM" id="SSF52540">
    <property type="entry name" value="P-loop containing nucleoside triphosphate hydrolases"/>
    <property type="match status" value="1"/>
</dbReference>
<evidence type="ECO:0000259" key="2">
    <source>
        <dbReference type="Pfam" id="PF20469"/>
    </source>
</evidence>
<sequence length="744" mass="86935">MFLRNVQIQNYRKFQQESFSLSNEITLLAGANNSGKTSLINLIGSILDDGKITFNISDIPVKLTKKWVDDIYDIFYSILDSEKVSAETVEELTKKIFDKESSNPSKELLIPPTVVRFIVEYNEDDDIRNFADFIMSLDPKNDYIYFEHVIEPTYKSYKEALTERFTKLKQRHRQIKITHNDSKSLKIKQFKDMILDIYQASLVSKCYYCDSDFSDNKYEIDTSRFRKLFNYKYINAGRTLDDQTNGNYRSLSKNMVDLAKHNEKFRSLLDELPDQIMDPIRDAQIVDKVRQASISGLSNAIEAIAKANGGNTASMVLDIDINEETIAPLLNQITSTKYDYQGHYLNEASQGLGYSNMIYILLQLESYKRKIDPLLVNIFVIEEPESHMHPQMQRIFGKYLQDYYNEKKIQGLISTHSAEMVRLTELKNLRVSRPVDHLESKIYDFSLFKRKIRGDITLDNFYDWFYEIGFPDIVFADRVILYEGDTERLFIRKLLTLDKFYELGQKYIAYVQVGGAYAHKYNEVIEFLKIKTLILTDLDYKKSATTKEDIIKSKTTNATLNQYFNKSKGIKTPTVEELYSWKENGENIFSEGLILVNFQGKEERFSRTLEEAMLAKHYDISAVTEKERSKWVEDRKHDQLRYTIPQSHKKSETDEIDDWELEDKNIIQETDIEVNNSTDVGVTTIEQKECIDNGEEPSEMITIREIVKHTGNSKTDFMYSVILNDMIIRMLPYYIEEGLEWLQQ</sequence>